<evidence type="ECO:0000256" key="7">
    <source>
        <dbReference type="ARBA" id="ARBA00023136"/>
    </source>
</evidence>
<dbReference type="PROSITE" id="PS00221">
    <property type="entry name" value="MIP"/>
    <property type="match status" value="1"/>
</dbReference>
<comment type="similarity">
    <text evidence="2">Belongs to the MIP/aquaporin (TC 1.A.8) family.</text>
</comment>
<accession>A0A6C0DJT3</accession>
<dbReference type="PRINTS" id="PR00783">
    <property type="entry name" value="MINTRINSICP"/>
</dbReference>
<dbReference type="EMBL" id="MN739626">
    <property type="protein sequence ID" value="QHT16777.1"/>
    <property type="molecule type" value="Genomic_DNA"/>
</dbReference>
<keyword evidence="5 8" id="KW-0812">Transmembrane</keyword>
<evidence type="ECO:0000256" key="3">
    <source>
        <dbReference type="ARBA" id="ARBA00022448"/>
    </source>
</evidence>
<feature type="transmembrane region" description="Helical" evidence="8">
    <location>
        <begin position="7"/>
        <end position="29"/>
    </location>
</feature>
<proteinExistence type="inferred from homology"/>
<sequence>MNTLALVAEFFGTFLLLMSIFVTGNAFVIGGTLALIILLLGGISGAHVNPAVSVAMLLKGAIGNTELVTYIVAQCAGAAAAWYAYKTLA</sequence>
<name>A0A6C0DJT3_9ZZZZ</name>
<feature type="transmembrane region" description="Helical" evidence="8">
    <location>
        <begin position="35"/>
        <end position="58"/>
    </location>
</feature>
<evidence type="ECO:0000256" key="6">
    <source>
        <dbReference type="ARBA" id="ARBA00022989"/>
    </source>
</evidence>
<reference evidence="9" key="1">
    <citation type="journal article" date="2020" name="Nature">
        <title>Giant virus diversity and host interactions through global metagenomics.</title>
        <authorList>
            <person name="Schulz F."/>
            <person name="Roux S."/>
            <person name="Paez-Espino D."/>
            <person name="Jungbluth S."/>
            <person name="Walsh D.A."/>
            <person name="Denef V.J."/>
            <person name="McMahon K.D."/>
            <person name="Konstantinidis K.T."/>
            <person name="Eloe-Fadrosh E.A."/>
            <person name="Kyrpides N.C."/>
            <person name="Woyke T."/>
        </authorList>
    </citation>
    <scope>NUCLEOTIDE SEQUENCE</scope>
    <source>
        <strain evidence="9">GVMAG-M-3300023174-189</strain>
    </source>
</reference>
<dbReference type="GO" id="GO:0005886">
    <property type="term" value="C:plasma membrane"/>
    <property type="evidence" value="ECO:0007669"/>
    <property type="project" value="UniProtKB-SubCell"/>
</dbReference>
<keyword evidence="7 8" id="KW-0472">Membrane</keyword>
<keyword evidence="6 8" id="KW-1133">Transmembrane helix</keyword>
<feature type="transmembrane region" description="Helical" evidence="8">
    <location>
        <begin position="67"/>
        <end position="85"/>
    </location>
</feature>
<organism evidence="9">
    <name type="scientific">viral metagenome</name>
    <dbReference type="NCBI Taxonomy" id="1070528"/>
    <lineage>
        <taxon>unclassified sequences</taxon>
        <taxon>metagenomes</taxon>
        <taxon>organismal metagenomes</taxon>
    </lineage>
</organism>
<dbReference type="PANTHER" id="PTHR19139:SF199">
    <property type="entry name" value="MIP17260P"/>
    <property type="match status" value="1"/>
</dbReference>
<evidence type="ECO:0000256" key="2">
    <source>
        <dbReference type="ARBA" id="ARBA00006175"/>
    </source>
</evidence>
<dbReference type="InterPro" id="IPR034294">
    <property type="entry name" value="Aquaporin_transptr"/>
</dbReference>
<evidence type="ECO:0000313" key="9">
    <source>
        <dbReference type="EMBL" id="QHT16777.1"/>
    </source>
</evidence>
<dbReference type="InterPro" id="IPR000425">
    <property type="entry name" value="MIP"/>
</dbReference>
<protein>
    <recommendedName>
        <fullName evidence="10">Major intrinsic protein</fullName>
    </recommendedName>
</protein>
<evidence type="ECO:0000256" key="1">
    <source>
        <dbReference type="ARBA" id="ARBA00004651"/>
    </source>
</evidence>
<evidence type="ECO:0000256" key="4">
    <source>
        <dbReference type="ARBA" id="ARBA00022475"/>
    </source>
</evidence>
<dbReference type="Pfam" id="PF00230">
    <property type="entry name" value="MIP"/>
    <property type="match status" value="1"/>
</dbReference>
<dbReference type="Gene3D" id="1.20.1080.10">
    <property type="entry name" value="Glycerol uptake facilitator protein"/>
    <property type="match status" value="1"/>
</dbReference>
<dbReference type="PANTHER" id="PTHR19139">
    <property type="entry name" value="AQUAPORIN TRANSPORTER"/>
    <property type="match status" value="1"/>
</dbReference>
<keyword evidence="3" id="KW-0813">Transport</keyword>
<dbReference type="InterPro" id="IPR023271">
    <property type="entry name" value="Aquaporin-like"/>
</dbReference>
<dbReference type="SUPFAM" id="SSF81338">
    <property type="entry name" value="Aquaporin-like"/>
    <property type="match status" value="1"/>
</dbReference>
<dbReference type="InterPro" id="IPR022357">
    <property type="entry name" value="MIP_CS"/>
</dbReference>
<dbReference type="AlphaFoldDB" id="A0A6C0DJT3"/>
<keyword evidence="4" id="KW-1003">Cell membrane</keyword>
<evidence type="ECO:0008006" key="10">
    <source>
        <dbReference type="Google" id="ProtNLM"/>
    </source>
</evidence>
<evidence type="ECO:0000256" key="8">
    <source>
        <dbReference type="SAM" id="Phobius"/>
    </source>
</evidence>
<dbReference type="GO" id="GO:0015250">
    <property type="term" value="F:water channel activity"/>
    <property type="evidence" value="ECO:0007669"/>
    <property type="project" value="TreeGrafter"/>
</dbReference>
<comment type="subcellular location">
    <subcellularLocation>
        <location evidence="1">Cell membrane</location>
        <topology evidence="1">Multi-pass membrane protein</topology>
    </subcellularLocation>
</comment>
<evidence type="ECO:0000256" key="5">
    <source>
        <dbReference type="ARBA" id="ARBA00022692"/>
    </source>
</evidence>